<sequence length="686" mass="76834">MVFPSNDTDFFIKLAELPSEVIPLVVSFLPKCVLPDLLYYSPIRTIVASKILSNVIITDKVERHKWSYELGVGYSKCSCQQFKVSLTNLKEGVRQWSVFPKLIHIDREAQFVRVVTTFPELLMDASSINCCFNGKDVSFLDKLLMTLLNSKIKLDSLSLSNFPNLGTIYPVVADIQLLDVTLSNYVIPGVKKFDIQVGGGSPQGLTFTFSSDLEELRIHTIWPIQVTLPPNLQKLEISTNLSSVDFVSEELIHLKNLSLQLPNIQSFAETGIIAPNLQTLVLNSCKKMSNFDDLRQLEHLKQLKVDSSKYPIGLFSNGSFPKLERLDCLNCPIPGIEGSDNSLLSLPSNLKILRIHDPGFLNADFSNLAPSASLDLLNLHGLSFNDGYLGDNLRKVYIRTSKLTLASNFRIPCVTEEISLEAKYLIFKSSEFMCHLPTNLESLQLIACESGRMKPLNQIIKWPLMLSTLVLKNLNIEHQTLKLLNLKESRLQRIEIHKGNVKTLDADLVPVTVGKLTLSCMGIQQLPDSFENLKNLQKLVLSGNQLRDVTSVKLPMAMLETLDVNQCNLRLISPFVVSMLEEKNKNAKLRVYARGNLNVSVVDIRKTLKVIKGLSLDLSNFDNTLVEIAKRSSRLRCIEESLDPYIKGSKIDDLYNGSDSNSDEESGKVQSTKVNTSKVYRSIPLS</sequence>
<dbReference type="SUPFAM" id="SSF52047">
    <property type="entry name" value="RNI-like"/>
    <property type="match status" value="1"/>
</dbReference>
<dbReference type="EMBL" id="JABWAD010000059">
    <property type="protein sequence ID" value="KAF6065327.1"/>
    <property type="molecule type" value="Genomic_DNA"/>
</dbReference>
<evidence type="ECO:0000256" key="1">
    <source>
        <dbReference type="SAM" id="MobiDB-lite"/>
    </source>
</evidence>
<feature type="compositionally biased region" description="Polar residues" evidence="1">
    <location>
        <begin position="668"/>
        <end position="686"/>
    </location>
</feature>
<feature type="region of interest" description="Disordered" evidence="1">
    <location>
        <begin position="655"/>
        <end position="686"/>
    </location>
</feature>
<dbReference type="InterPro" id="IPR032675">
    <property type="entry name" value="LRR_dom_sf"/>
</dbReference>
<protein>
    <submittedName>
        <fullName evidence="2">Uncharacterized protein</fullName>
    </submittedName>
</protein>
<evidence type="ECO:0000313" key="2">
    <source>
        <dbReference type="EMBL" id="KAF6065327.1"/>
    </source>
</evidence>
<name>A0A8H6BUH0_CANAX</name>
<proteinExistence type="predicted"/>
<dbReference type="PANTHER" id="PTHR47186:SF60">
    <property type="entry name" value="NB-ARC DOMAIN-CONTAINING PROTEIN"/>
    <property type="match status" value="1"/>
</dbReference>
<evidence type="ECO:0000313" key="3">
    <source>
        <dbReference type="Proteomes" id="UP000536275"/>
    </source>
</evidence>
<gene>
    <name evidence="2" type="ORF">FOB64_005075</name>
</gene>
<accession>A0A8H6BUH0</accession>
<dbReference type="PANTHER" id="PTHR47186">
    <property type="entry name" value="LEUCINE-RICH REPEAT-CONTAINING PROTEIN 57"/>
    <property type="match status" value="1"/>
</dbReference>
<dbReference type="Proteomes" id="UP000536275">
    <property type="component" value="Unassembled WGS sequence"/>
</dbReference>
<dbReference type="Gene3D" id="3.80.10.10">
    <property type="entry name" value="Ribonuclease Inhibitor"/>
    <property type="match status" value="2"/>
</dbReference>
<dbReference type="AlphaFoldDB" id="A0A8H6BUH0"/>
<organism evidence="2 3">
    <name type="scientific">Candida albicans</name>
    <name type="common">Yeast</name>
    <dbReference type="NCBI Taxonomy" id="5476"/>
    <lineage>
        <taxon>Eukaryota</taxon>
        <taxon>Fungi</taxon>
        <taxon>Dikarya</taxon>
        <taxon>Ascomycota</taxon>
        <taxon>Saccharomycotina</taxon>
        <taxon>Pichiomycetes</taxon>
        <taxon>Debaryomycetaceae</taxon>
        <taxon>Candida/Lodderomyces clade</taxon>
        <taxon>Candida</taxon>
    </lineage>
</organism>
<reference evidence="2 3" key="1">
    <citation type="submission" date="2020-03" db="EMBL/GenBank/DDBJ databases">
        <title>FDA dAtabase for Regulatory Grade micrObial Sequences (FDA-ARGOS): Supporting development and validation of Infectious Disease Dx tests.</title>
        <authorList>
            <person name="Campos J."/>
            <person name="Goldberg B."/>
            <person name="Tallon L."/>
            <person name="Sadzewicz L."/>
            <person name="Vavikolanu K."/>
            <person name="Mehta A."/>
            <person name="Aluvathingal J."/>
            <person name="Nadendla S."/>
            <person name="Nandy P."/>
            <person name="Geyer C."/>
            <person name="Yan Y."/>
            <person name="Sichtig H."/>
        </authorList>
    </citation>
    <scope>NUCLEOTIDE SEQUENCE [LARGE SCALE GENOMIC DNA]</scope>
    <source>
        <strain evidence="2 3">FDAARGOS_656</strain>
    </source>
</reference>
<comment type="caution">
    <text evidence="2">The sequence shown here is derived from an EMBL/GenBank/DDBJ whole genome shotgun (WGS) entry which is preliminary data.</text>
</comment>